<dbReference type="PIRSF" id="PIRSF018266">
    <property type="entry name" value="FecR"/>
    <property type="match status" value="1"/>
</dbReference>
<organism evidence="3 5">
    <name type="scientific">Sphingosinicella microcystinivorans</name>
    <dbReference type="NCBI Taxonomy" id="335406"/>
    <lineage>
        <taxon>Bacteria</taxon>
        <taxon>Pseudomonadati</taxon>
        <taxon>Pseudomonadota</taxon>
        <taxon>Alphaproteobacteria</taxon>
        <taxon>Sphingomonadales</taxon>
        <taxon>Sphingosinicellaceae</taxon>
        <taxon>Sphingosinicella</taxon>
    </lineage>
</organism>
<dbReference type="Pfam" id="PF16220">
    <property type="entry name" value="DUF4880"/>
    <property type="match status" value="1"/>
</dbReference>
<evidence type="ECO:0000313" key="3">
    <source>
        <dbReference type="EMBL" id="BBE32394.1"/>
    </source>
</evidence>
<dbReference type="InterPro" id="IPR012373">
    <property type="entry name" value="Ferrdict_sens_TM"/>
</dbReference>
<evidence type="ECO:0000259" key="2">
    <source>
        <dbReference type="Pfam" id="PF16220"/>
    </source>
</evidence>
<dbReference type="AlphaFoldDB" id="A0AAD1D2V1"/>
<dbReference type="GO" id="GO:0016989">
    <property type="term" value="F:sigma factor antagonist activity"/>
    <property type="evidence" value="ECO:0007669"/>
    <property type="project" value="TreeGrafter"/>
</dbReference>
<reference evidence="4 6" key="2">
    <citation type="submission" date="2018-10" db="EMBL/GenBank/DDBJ databases">
        <title>Genomic Encyclopedia of Type Strains, Phase IV (KMG-IV): sequencing the most valuable type-strain genomes for metagenomic binning, comparative biology and taxonomic classification.</title>
        <authorList>
            <person name="Goeker M."/>
        </authorList>
    </citation>
    <scope>NUCLEOTIDE SEQUENCE [LARGE SCALE GENOMIC DNA]</scope>
    <source>
        <strain evidence="4 6">DSM 19791</strain>
    </source>
</reference>
<accession>A0AAD1D2V1</accession>
<feature type="domain" description="FecR protein" evidence="1">
    <location>
        <begin position="103"/>
        <end position="193"/>
    </location>
</feature>
<name>A0AAD1D2V1_SPHMI</name>
<feature type="domain" description="FecR N-terminal" evidence="2">
    <location>
        <begin position="8"/>
        <end position="48"/>
    </location>
</feature>
<dbReference type="PANTHER" id="PTHR30273:SF2">
    <property type="entry name" value="PROTEIN FECR"/>
    <property type="match status" value="1"/>
</dbReference>
<dbReference type="Pfam" id="PF04773">
    <property type="entry name" value="FecR"/>
    <property type="match status" value="1"/>
</dbReference>
<dbReference type="EMBL" id="AP018711">
    <property type="protein sequence ID" value="BBE32394.1"/>
    <property type="molecule type" value="Genomic_DNA"/>
</dbReference>
<dbReference type="RefSeq" id="WP_160119012.1">
    <property type="nucleotide sequence ID" value="NZ_AP018711.1"/>
</dbReference>
<gene>
    <name evidence="4" type="ORF">DFR51_1846</name>
    <name evidence="3" type="ORF">SmB9_00520</name>
</gene>
<evidence type="ECO:0000313" key="4">
    <source>
        <dbReference type="EMBL" id="RKS88648.1"/>
    </source>
</evidence>
<dbReference type="Proteomes" id="UP000276029">
    <property type="component" value="Unassembled WGS sequence"/>
</dbReference>
<dbReference type="InterPro" id="IPR006860">
    <property type="entry name" value="FecR"/>
</dbReference>
<dbReference type="EMBL" id="RBWX01000008">
    <property type="protein sequence ID" value="RKS88648.1"/>
    <property type="molecule type" value="Genomic_DNA"/>
</dbReference>
<evidence type="ECO:0000259" key="1">
    <source>
        <dbReference type="Pfam" id="PF04773"/>
    </source>
</evidence>
<dbReference type="Gene3D" id="2.60.120.1440">
    <property type="match status" value="1"/>
</dbReference>
<reference evidence="3 5" key="1">
    <citation type="submission" date="2018-06" db="EMBL/GenBank/DDBJ databases">
        <title>Complete Genome Sequence of the Microcystin-Degrading Bacterium Sphingosinicella microcystinivorans Strain B-9.</title>
        <authorList>
            <person name="Jin H."/>
            <person name="Nishizawa T."/>
            <person name="Guo Y."/>
            <person name="Nishizawa A."/>
            <person name="Park H."/>
            <person name="Kato H."/>
            <person name="Tsuji K."/>
            <person name="Harada K."/>
        </authorList>
    </citation>
    <scope>NUCLEOTIDE SEQUENCE [LARGE SCALE GENOMIC DNA]</scope>
    <source>
        <strain evidence="3 5">B9</strain>
    </source>
</reference>
<dbReference type="Proteomes" id="UP000275727">
    <property type="component" value="Chromosome"/>
</dbReference>
<proteinExistence type="predicted"/>
<dbReference type="PANTHER" id="PTHR30273">
    <property type="entry name" value="PERIPLASMIC SIGNAL SENSOR AND SIGMA FACTOR ACTIVATOR FECR-RELATED"/>
    <property type="match status" value="1"/>
</dbReference>
<keyword evidence="6" id="KW-1185">Reference proteome</keyword>
<dbReference type="KEGG" id="smic:SmB9_00520"/>
<sequence>MTGDDSIDEAAAWLARLNARVVSTADLEAFYAWRQAPANAAAFAKAQAAWETAGTLERDPEIARAVADALARPAEVQRWRRRGVLAALAAAAVGGVYFTLPERIRTAVGEQRIVRLDDGSRVHVNTASSVRIAFDGDTRRVILEDGEAFFEVAPDPARAFVVAAGDADVRALGTRFLVRREGGVHVALAEGRVSVSAGGATRMLEPGEAVRVTKGKIGDPAPADIAALTGWLSGRLVFEETPLITAIAEVNRYSRDPVVLAAEGYGARAVNGVFETGDRAAFVSAVGALFALRAETLPNGTIRLSE</sequence>
<protein>
    <submittedName>
        <fullName evidence="4">FecR family protein</fullName>
    </submittedName>
    <submittedName>
        <fullName evidence="3">Transcriptional regulator</fullName>
    </submittedName>
</protein>
<evidence type="ECO:0000313" key="5">
    <source>
        <dbReference type="Proteomes" id="UP000275727"/>
    </source>
</evidence>
<dbReference type="InterPro" id="IPR032623">
    <property type="entry name" value="FecR_N"/>
</dbReference>
<evidence type="ECO:0000313" key="6">
    <source>
        <dbReference type="Proteomes" id="UP000276029"/>
    </source>
</evidence>